<reference evidence="1" key="1">
    <citation type="journal article" date="2015" name="Nature">
        <title>Complex archaea that bridge the gap between prokaryotes and eukaryotes.</title>
        <authorList>
            <person name="Spang A."/>
            <person name="Saw J.H."/>
            <person name="Jorgensen S.L."/>
            <person name="Zaremba-Niedzwiedzka K."/>
            <person name="Martijn J."/>
            <person name="Lind A.E."/>
            <person name="van Eijk R."/>
            <person name="Schleper C."/>
            <person name="Guy L."/>
            <person name="Ettema T.J."/>
        </authorList>
    </citation>
    <scope>NUCLEOTIDE SEQUENCE</scope>
</reference>
<organism evidence="1">
    <name type="scientific">marine sediment metagenome</name>
    <dbReference type="NCBI Taxonomy" id="412755"/>
    <lineage>
        <taxon>unclassified sequences</taxon>
        <taxon>metagenomes</taxon>
        <taxon>ecological metagenomes</taxon>
    </lineage>
</organism>
<dbReference type="EMBL" id="LAZR01004620">
    <property type="protein sequence ID" value="KKN06983.1"/>
    <property type="molecule type" value="Genomic_DNA"/>
</dbReference>
<dbReference type="AlphaFoldDB" id="A0A0F9QNV5"/>
<sequence length="98" mass="11490">MKKIAIPISIIIMKDKREYKISRSRGDKLQETLANIEQHLFIRLPELGITINSTEIKEVKNTISRDYTEEEPLIPISKEQEKKVDKIKKQISEDLKIK</sequence>
<proteinExistence type="predicted"/>
<name>A0A0F9QNV5_9ZZZZ</name>
<comment type="caution">
    <text evidence="1">The sequence shown here is derived from an EMBL/GenBank/DDBJ whole genome shotgun (WGS) entry which is preliminary data.</text>
</comment>
<evidence type="ECO:0000313" key="1">
    <source>
        <dbReference type="EMBL" id="KKN06983.1"/>
    </source>
</evidence>
<gene>
    <name evidence="1" type="ORF">LCGC14_1071730</name>
</gene>
<accession>A0A0F9QNV5</accession>
<protein>
    <submittedName>
        <fullName evidence="1">Uncharacterized protein</fullName>
    </submittedName>
</protein>